<dbReference type="InterPro" id="IPR036388">
    <property type="entry name" value="WH-like_DNA-bd_sf"/>
</dbReference>
<evidence type="ECO:0000256" key="1">
    <source>
        <dbReference type="ARBA" id="ARBA00038283"/>
    </source>
</evidence>
<dbReference type="AlphaFoldDB" id="A0A7X2D2C4"/>
<sequence length="431" mass="50982">MSTIAKQEKVSYMKDIKDRKVAQHNDLITSVAKMDKIPLKIFELAVSYIDTDNPPQDNIIYLSKTELFSFFAVSDTNKHSRFKEAIEKMQKQAFFQIKEEKNKGFKFKSIVPIPFVEWNDYNDKVIIRFDVAIMPYLIDLKKNFTQYAITDIMDLESKYSIILYKWLCMNFNQFETYQFKHSRTQKQLYGYKNPQISLKNLREMTDTEKDYIDFRNFEKWVLKKPVEQISEHTHFNVTYDKIKKGRSIAEIQFHIEKKAHWKDEKYKLNDEVAKYSIEQKQQQNDILFAKGIANPYTIKLLTSNLITGLDMANQETIIGLSKHVYPLYDELVKSNGEEALTEHLGYVSDNMVDYTASKKNIVKYLQISAKQYLENGVGEIVKEKKEQRLEAKKNNIRLVKKAPEWANKKYKETTTEEEKARFAELQKNMRK</sequence>
<reference evidence="4 5" key="1">
    <citation type="submission" date="2019-10" db="EMBL/GenBank/DDBJ databases">
        <authorList>
            <person name="Dong K."/>
        </authorList>
    </citation>
    <scope>NUCLEOTIDE SEQUENCE [LARGE SCALE GENOMIC DNA]</scope>
    <source>
        <strain evidence="4 5">DSM 28960</strain>
    </source>
</reference>
<dbReference type="Proteomes" id="UP000439550">
    <property type="component" value="Unassembled WGS sequence"/>
</dbReference>
<dbReference type="GO" id="GO:0003887">
    <property type="term" value="F:DNA-directed DNA polymerase activity"/>
    <property type="evidence" value="ECO:0007669"/>
    <property type="project" value="InterPro"/>
</dbReference>
<dbReference type="InterPro" id="IPR036390">
    <property type="entry name" value="WH_DNA-bd_sf"/>
</dbReference>
<feature type="domain" description="Lactococcus lactis RepB C-terminal" evidence="3">
    <location>
        <begin position="258"/>
        <end position="374"/>
    </location>
</feature>
<dbReference type="Pfam" id="PF06430">
    <property type="entry name" value="L_lactis_RepB_C"/>
    <property type="match status" value="1"/>
</dbReference>
<dbReference type="SUPFAM" id="SSF46785">
    <property type="entry name" value="Winged helix' DNA-binding domain"/>
    <property type="match status" value="2"/>
</dbReference>
<dbReference type="RefSeq" id="WP_153496987.1">
    <property type="nucleotide sequence ID" value="NZ_CBCRWP010000020.1"/>
</dbReference>
<dbReference type="InterPro" id="IPR000525">
    <property type="entry name" value="Initiator_Rep_WH1"/>
</dbReference>
<dbReference type="GO" id="GO:0006270">
    <property type="term" value="P:DNA replication initiation"/>
    <property type="evidence" value="ECO:0007669"/>
    <property type="project" value="InterPro"/>
</dbReference>
<dbReference type="OrthoDB" id="9765378at2"/>
<comment type="similarity">
    <text evidence="1">Belongs to the initiator RepB protein family.</text>
</comment>
<dbReference type="InterPro" id="IPR010931">
    <property type="entry name" value="L_lactis_RepB_C"/>
</dbReference>
<keyword evidence="5" id="KW-1185">Reference proteome</keyword>
<evidence type="ECO:0000313" key="5">
    <source>
        <dbReference type="Proteomes" id="UP000439550"/>
    </source>
</evidence>
<name>A0A7X2D2C4_9LACT</name>
<feature type="domain" description="Initiator Rep protein WH1" evidence="2">
    <location>
        <begin position="20"/>
        <end position="168"/>
    </location>
</feature>
<evidence type="ECO:0000259" key="3">
    <source>
        <dbReference type="Pfam" id="PF06430"/>
    </source>
</evidence>
<proteinExistence type="inferred from homology"/>
<dbReference type="Pfam" id="PF21205">
    <property type="entry name" value="Rep3_C"/>
    <property type="match status" value="1"/>
</dbReference>
<evidence type="ECO:0000313" key="4">
    <source>
        <dbReference type="EMBL" id="MQW40327.1"/>
    </source>
</evidence>
<dbReference type="EMBL" id="WITJ01000016">
    <property type="protein sequence ID" value="MQW40327.1"/>
    <property type="molecule type" value="Genomic_DNA"/>
</dbReference>
<dbReference type="Gene3D" id="1.10.10.10">
    <property type="entry name" value="Winged helix-like DNA-binding domain superfamily/Winged helix DNA-binding domain"/>
    <property type="match status" value="2"/>
</dbReference>
<protein>
    <submittedName>
        <fullName evidence="4">RepB family plasmid replication initiator protein</fullName>
    </submittedName>
</protein>
<dbReference type="Pfam" id="PF01051">
    <property type="entry name" value="Rep3_N"/>
    <property type="match status" value="1"/>
</dbReference>
<gene>
    <name evidence="4" type="ORF">GHI93_10370</name>
</gene>
<accession>A0A7X2D2C4</accession>
<organism evidence="4 5">
    <name type="scientific">Lactococcus hircilactis</name>
    <dbReference type="NCBI Taxonomy" id="1494462"/>
    <lineage>
        <taxon>Bacteria</taxon>
        <taxon>Bacillati</taxon>
        <taxon>Bacillota</taxon>
        <taxon>Bacilli</taxon>
        <taxon>Lactobacillales</taxon>
        <taxon>Streptococcaceae</taxon>
        <taxon>Lactococcus</taxon>
    </lineage>
</organism>
<comment type="caution">
    <text evidence="4">The sequence shown here is derived from an EMBL/GenBank/DDBJ whole genome shotgun (WGS) entry which is preliminary data.</text>
</comment>
<evidence type="ECO:0000259" key="2">
    <source>
        <dbReference type="Pfam" id="PF01051"/>
    </source>
</evidence>